<keyword evidence="4 10" id="KW-0863">Zinc-finger</keyword>
<gene>
    <name evidence="13" type="ORF">AARE701A_LOCUS12596</name>
</gene>
<comment type="subunit">
    <text evidence="2">Homodimer.</text>
</comment>
<keyword evidence="7" id="KW-0238">DNA-binding</keyword>
<evidence type="ECO:0000256" key="1">
    <source>
        <dbReference type="ARBA" id="ARBA00004123"/>
    </source>
</evidence>
<feature type="compositionally biased region" description="Low complexity" evidence="11">
    <location>
        <begin position="673"/>
        <end position="689"/>
    </location>
</feature>
<dbReference type="GO" id="GO:0008270">
    <property type="term" value="F:zinc ion binding"/>
    <property type="evidence" value="ECO:0007669"/>
    <property type="project" value="UniProtKB-KW"/>
</dbReference>
<keyword evidence="14" id="KW-1185">Reference proteome</keyword>
<accession>A0A8S2ACK7</accession>
<feature type="region of interest" description="Disordered" evidence="11">
    <location>
        <begin position="118"/>
        <end position="156"/>
    </location>
</feature>
<dbReference type="InterPro" id="IPR052035">
    <property type="entry name" value="ZnF_BED_domain_contain"/>
</dbReference>
<name>A0A8S2ACK7_ARAAE</name>
<dbReference type="Pfam" id="PF05699">
    <property type="entry name" value="Dimer_Tnp_hAT"/>
    <property type="match status" value="1"/>
</dbReference>
<dbReference type="GO" id="GO:0046983">
    <property type="term" value="F:protein dimerization activity"/>
    <property type="evidence" value="ECO:0007669"/>
    <property type="project" value="InterPro"/>
</dbReference>
<dbReference type="AlphaFoldDB" id="A0A8S2ACK7"/>
<evidence type="ECO:0000313" key="14">
    <source>
        <dbReference type="Proteomes" id="UP000682877"/>
    </source>
</evidence>
<dbReference type="PANTHER" id="PTHR46481:SF2">
    <property type="entry name" value="BED-TYPE DOMAIN-CONTAINING PROTEIN"/>
    <property type="match status" value="1"/>
</dbReference>
<keyword evidence="5" id="KW-0862">Zinc</keyword>
<reference evidence="13" key="1">
    <citation type="submission" date="2021-01" db="EMBL/GenBank/DDBJ databases">
        <authorList>
            <person name="Bezrukov I."/>
        </authorList>
    </citation>
    <scope>NUCLEOTIDE SEQUENCE</scope>
</reference>
<keyword evidence="6" id="KW-0805">Transcription regulation</keyword>
<evidence type="ECO:0000256" key="4">
    <source>
        <dbReference type="ARBA" id="ARBA00022771"/>
    </source>
</evidence>
<evidence type="ECO:0000256" key="2">
    <source>
        <dbReference type="ARBA" id="ARBA00011738"/>
    </source>
</evidence>
<proteinExistence type="predicted"/>
<dbReference type="InterPro" id="IPR012337">
    <property type="entry name" value="RNaseH-like_sf"/>
</dbReference>
<evidence type="ECO:0000256" key="8">
    <source>
        <dbReference type="ARBA" id="ARBA00023163"/>
    </source>
</evidence>
<evidence type="ECO:0000313" key="13">
    <source>
        <dbReference type="EMBL" id="CAE6075163.1"/>
    </source>
</evidence>
<feature type="compositionally biased region" description="Acidic residues" evidence="11">
    <location>
        <begin position="125"/>
        <end position="135"/>
    </location>
</feature>
<dbReference type="SUPFAM" id="SSF53098">
    <property type="entry name" value="Ribonuclease H-like"/>
    <property type="match status" value="1"/>
</dbReference>
<dbReference type="EMBL" id="LR999455">
    <property type="protein sequence ID" value="CAE6075163.1"/>
    <property type="molecule type" value="Genomic_DNA"/>
</dbReference>
<keyword evidence="3" id="KW-0479">Metal-binding</keyword>
<evidence type="ECO:0000256" key="10">
    <source>
        <dbReference type="PROSITE-ProRule" id="PRU00027"/>
    </source>
</evidence>
<dbReference type="InterPro" id="IPR008906">
    <property type="entry name" value="HATC_C_dom"/>
</dbReference>
<comment type="subcellular location">
    <subcellularLocation>
        <location evidence="1">Nucleus</location>
    </subcellularLocation>
</comment>
<dbReference type="SMART" id="SM00614">
    <property type="entry name" value="ZnF_BED"/>
    <property type="match status" value="1"/>
</dbReference>
<evidence type="ECO:0000256" key="7">
    <source>
        <dbReference type="ARBA" id="ARBA00023125"/>
    </source>
</evidence>
<organism evidence="13 14">
    <name type="scientific">Arabidopsis arenosa</name>
    <name type="common">Sand rock-cress</name>
    <name type="synonym">Cardaminopsis arenosa</name>
    <dbReference type="NCBI Taxonomy" id="38785"/>
    <lineage>
        <taxon>Eukaryota</taxon>
        <taxon>Viridiplantae</taxon>
        <taxon>Streptophyta</taxon>
        <taxon>Embryophyta</taxon>
        <taxon>Tracheophyta</taxon>
        <taxon>Spermatophyta</taxon>
        <taxon>Magnoliopsida</taxon>
        <taxon>eudicotyledons</taxon>
        <taxon>Gunneridae</taxon>
        <taxon>Pentapetalae</taxon>
        <taxon>rosids</taxon>
        <taxon>malvids</taxon>
        <taxon>Brassicales</taxon>
        <taxon>Brassicaceae</taxon>
        <taxon>Camelineae</taxon>
        <taxon>Arabidopsis</taxon>
    </lineage>
</organism>
<dbReference type="GO" id="GO:0003677">
    <property type="term" value="F:DNA binding"/>
    <property type="evidence" value="ECO:0007669"/>
    <property type="project" value="UniProtKB-KW"/>
</dbReference>
<dbReference type="Pfam" id="PF02892">
    <property type="entry name" value="zf-BED"/>
    <property type="match status" value="1"/>
</dbReference>
<evidence type="ECO:0000256" key="11">
    <source>
        <dbReference type="SAM" id="MobiDB-lite"/>
    </source>
</evidence>
<dbReference type="GO" id="GO:0005634">
    <property type="term" value="C:nucleus"/>
    <property type="evidence" value="ECO:0007669"/>
    <property type="project" value="UniProtKB-SubCell"/>
</dbReference>
<evidence type="ECO:0000256" key="9">
    <source>
        <dbReference type="ARBA" id="ARBA00023242"/>
    </source>
</evidence>
<feature type="domain" description="BED-type" evidence="12">
    <location>
        <begin position="161"/>
        <end position="209"/>
    </location>
</feature>
<sequence length="802" mass="90872">MRKWLMRIQPFINVASVLSIQELMNSMPRRCYDEDGVVHPVLSKVDGVSNVYVLANHFRASGTVYEEDCPITEAHVYLDESRTTEGCGRIIPSICEVHSVYDYIDKYELMASCDEPKDKNIPMDHEDDMTDEEFEAPTSGKANKRKDNEGAGASGCKSTKKARSWVWDHFTRKEKVVDKCNCNYCGKELACPTKSGTSTLKKHIENTCKAFQVWKSANIHQTQTVLTPDGSGGCVRVSKVSEAVFKEASNELLVLAELPLAFIECLAWRHFCSKVQLYKPHSRRTATREIVEVYVTKKAAMKKIIENNKQRLSLTTDIWVCPNTSASYMVVTAHFIDNMWELKKLIISFKHVEDHKGQTICDTLMACLAEWGIKRIFCITVDNATANSSAMTKFKKEMLRVYGSEALILKGEYLHLRCATHILNLVVKEGLTEIDSCVAAIRNGITYVRSSTPRLKSFDFRVETGKLQRGSLPLDVKTRWNSTYLMLDQALKFRIAFERMEAEDKPYNDYFLEKEDGKKRIGPAVRDDWEKVDRLVQILEIFYKSTLVLSASNYVAAHKLYNEIVSITRNLGALRYNDDGLKNKAEAMLAKLGKYWDAFGEKVEMNRLVIVASVFDPRKKMKFAELCFERLYGKGTVEATHLSDSVYGIITDLYDEYTRNSLANKTGSGSGTAGSSTQSENAWSQSQSQSQDQGQYWKYPILSLIAKDILAMQVSSVASESAFSTSGRVVSPFRSCLSHYMVEVLMCVEQWLKCEIHINERGVSTIQQLLKDITLEDDLMRKHELGEPEFVFNMQGQGADSL</sequence>
<evidence type="ECO:0000256" key="6">
    <source>
        <dbReference type="ARBA" id="ARBA00023015"/>
    </source>
</evidence>
<dbReference type="PANTHER" id="PTHR46481">
    <property type="entry name" value="ZINC FINGER BED DOMAIN-CONTAINING PROTEIN 4"/>
    <property type="match status" value="1"/>
</dbReference>
<dbReference type="InterPro" id="IPR003656">
    <property type="entry name" value="Znf_BED"/>
</dbReference>
<dbReference type="Pfam" id="PF14372">
    <property type="entry name" value="hAT-like_RNase-H"/>
    <property type="match status" value="1"/>
</dbReference>
<protein>
    <recommendedName>
        <fullName evidence="12">BED-type domain-containing protein</fullName>
    </recommendedName>
</protein>
<feature type="region of interest" description="Disordered" evidence="11">
    <location>
        <begin position="665"/>
        <end position="689"/>
    </location>
</feature>
<evidence type="ECO:0000256" key="3">
    <source>
        <dbReference type="ARBA" id="ARBA00022723"/>
    </source>
</evidence>
<dbReference type="PROSITE" id="PS50808">
    <property type="entry name" value="ZF_BED"/>
    <property type="match status" value="1"/>
</dbReference>
<keyword evidence="9" id="KW-0539">Nucleus</keyword>
<keyword evidence="8" id="KW-0804">Transcription</keyword>
<dbReference type="InterPro" id="IPR025525">
    <property type="entry name" value="hAT-like_transposase_RNase-H"/>
</dbReference>
<evidence type="ECO:0000259" key="12">
    <source>
        <dbReference type="PROSITE" id="PS50808"/>
    </source>
</evidence>
<dbReference type="Proteomes" id="UP000682877">
    <property type="component" value="Chromosome 5"/>
</dbReference>
<evidence type="ECO:0000256" key="5">
    <source>
        <dbReference type="ARBA" id="ARBA00022833"/>
    </source>
</evidence>